<dbReference type="Proteomes" id="UP000316252">
    <property type="component" value="Unassembled WGS sequence"/>
</dbReference>
<name>A0A506Y1G6_9MICO</name>
<dbReference type="OrthoDB" id="5083802at2"/>
<proteinExistence type="predicted"/>
<dbReference type="AlphaFoldDB" id="A0A506Y1G6"/>
<protein>
    <submittedName>
        <fullName evidence="1">Uncharacterized protein</fullName>
    </submittedName>
</protein>
<reference evidence="1 2" key="1">
    <citation type="submission" date="2019-06" db="EMBL/GenBank/DDBJ databases">
        <authorList>
            <person name="Li F."/>
        </authorList>
    </citation>
    <scope>NUCLEOTIDE SEQUENCE [LARGE SCALE GENOMIC DNA]</scope>
    <source>
        <strain evidence="1 2">10F1D-1</strain>
    </source>
</reference>
<sequence>MDLPDISPALLRATGDGFAQKLQARLIELADATDDEAYASRLRLVASGRRPLRTLLSDPKWSEAFAPQIQILATPPELDEDRRRALDDAVARAGQRVVLPSEVEIASDLEDVMRRAALTEAAIREDELNGWAHVHGDADHDEDPAPGER</sequence>
<gene>
    <name evidence="1" type="ORF">FJ657_08035</name>
</gene>
<evidence type="ECO:0000313" key="2">
    <source>
        <dbReference type="Proteomes" id="UP000316252"/>
    </source>
</evidence>
<organism evidence="1 2">
    <name type="scientific">Schumannella soli</name>
    <dbReference type="NCBI Taxonomy" id="2590779"/>
    <lineage>
        <taxon>Bacteria</taxon>
        <taxon>Bacillati</taxon>
        <taxon>Actinomycetota</taxon>
        <taxon>Actinomycetes</taxon>
        <taxon>Micrococcales</taxon>
        <taxon>Microbacteriaceae</taxon>
        <taxon>Schumannella</taxon>
    </lineage>
</organism>
<accession>A0A506Y1G6</accession>
<keyword evidence="2" id="KW-1185">Reference proteome</keyword>
<dbReference type="RefSeq" id="WP_141163162.1">
    <property type="nucleotide sequence ID" value="NZ_VHQG01000002.1"/>
</dbReference>
<evidence type="ECO:0000313" key="1">
    <source>
        <dbReference type="EMBL" id="TPW75802.1"/>
    </source>
</evidence>
<dbReference type="EMBL" id="VHQG01000002">
    <property type="protein sequence ID" value="TPW75802.1"/>
    <property type="molecule type" value="Genomic_DNA"/>
</dbReference>
<comment type="caution">
    <text evidence="1">The sequence shown here is derived from an EMBL/GenBank/DDBJ whole genome shotgun (WGS) entry which is preliminary data.</text>
</comment>